<proteinExistence type="inferred from homology"/>
<keyword evidence="4 6" id="KW-0998">Cell outer membrane</keyword>
<dbReference type="Pfam" id="PF13525">
    <property type="entry name" value="YfiO"/>
    <property type="match status" value="1"/>
</dbReference>
<evidence type="ECO:0000256" key="7">
    <source>
        <dbReference type="SAM" id="MobiDB-lite"/>
    </source>
</evidence>
<evidence type="ECO:0000256" key="3">
    <source>
        <dbReference type="ARBA" id="ARBA00023139"/>
    </source>
</evidence>
<comment type="subcellular location">
    <subcellularLocation>
        <location evidence="6">Cell outer membrane</location>
        <topology evidence="6">Lipid-anchor</topology>
    </subcellularLocation>
</comment>
<feature type="compositionally biased region" description="Low complexity" evidence="7">
    <location>
        <begin position="301"/>
        <end position="313"/>
    </location>
</feature>
<dbReference type="EMBL" id="WMBQ01000002">
    <property type="protein sequence ID" value="MTD95471.1"/>
    <property type="molecule type" value="Genomic_DNA"/>
</dbReference>
<gene>
    <name evidence="6 10" type="primary">bamD</name>
    <name evidence="10" type="ORF">GIW81_14120</name>
</gene>
<evidence type="ECO:0000256" key="4">
    <source>
        <dbReference type="ARBA" id="ARBA00023237"/>
    </source>
</evidence>
<name>A0A6I3KRV6_9HYPH</name>
<sequence length="326" mass="35227">MPHVGKVKAGSISRHAAKVLALCALAGLLAACASNDAVRALNPDPPSKMFADADALQAKGNFEDAAKKFEDVDREHPYSPEARRAIVMAAYAYYKAGKLPEAIASAERYTTMHPGTKEAPLAHHIIAQSYFEEMKQPDRDQDATRKALAQLRTLKTRYPDSTYAQKADNQIRLCEDTLAAQEMNVGRYYMDKGNQIAAINRFKTVVTEYQTTAHVEEALYRLTAAYLSLGIAPEAQNATAVLGHNFPNSQWYKDSYALLQKQGLMPQVSQGSWMTDVLQGPAKKAPPPPPAATKPAPAAPAAPDWPAATTTPKGPVPPSSLGGPQS</sequence>
<feature type="chain" id="PRO_5026396492" description="Outer membrane protein assembly factor BamD" evidence="8">
    <location>
        <begin position="34"/>
        <end position="326"/>
    </location>
</feature>
<dbReference type="PROSITE" id="PS51257">
    <property type="entry name" value="PROKAR_LIPOPROTEIN"/>
    <property type="match status" value="1"/>
</dbReference>
<evidence type="ECO:0000313" key="11">
    <source>
        <dbReference type="Proteomes" id="UP000440694"/>
    </source>
</evidence>
<dbReference type="HAMAP" id="MF_00922">
    <property type="entry name" value="OM_assembly_BamD"/>
    <property type="match status" value="1"/>
</dbReference>
<evidence type="ECO:0000256" key="5">
    <source>
        <dbReference type="ARBA" id="ARBA00023288"/>
    </source>
</evidence>
<dbReference type="PANTHER" id="PTHR37423">
    <property type="entry name" value="SOLUBLE LYTIC MUREIN TRANSGLYCOSYLASE-RELATED"/>
    <property type="match status" value="1"/>
</dbReference>
<evidence type="ECO:0000256" key="8">
    <source>
        <dbReference type="SAM" id="SignalP"/>
    </source>
</evidence>
<dbReference type="InterPro" id="IPR011990">
    <property type="entry name" value="TPR-like_helical_dom_sf"/>
</dbReference>
<keyword evidence="11" id="KW-1185">Reference proteome</keyword>
<dbReference type="GO" id="GO:0051205">
    <property type="term" value="P:protein insertion into membrane"/>
    <property type="evidence" value="ECO:0007669"/>
    <property type="project" value="UniProtKB-UniRule"/>
</dbReference>
<comment type="subunit">
    <text evidence="6">Part of the Bam complex.</text>
</comment>
<dbReference type="AlphaFoldDB" id="A0A6I3KRV6"/>
<comment type="similarity">
    <text evidence="6">Belongs to the BamD family.</text>
</comment>
<keyword evidence="2 6" id="KW-0472">Membrane</keyword>
<dbReference type="Gene3D" id="1.25.40.10">
    <property type="entry name" value="Tetratricopeptide repeat domain"/>
    <property type="match status" value="1"/>
</dbReference>
<dbReference type="GO" id="GO:1990063">
    <property type="term" value="C:Bam protein complex"/>
    <property type="evidence" value="ECO:0007669"/>
    <property type="project" value="TreeGrafter"/>
</dbReference>
<keyword evidence="5 6" id="KW-0449">Lipoprotein</keyword>
<dbReference type="InterPro" id="IPR017689">
    <property type="entry name" value="BamD"/>
</dbReference>
<feature type="compositionally biased region" description="Pro residues" evidence="7">
    <location>
        <begin position="284"/>
        <end position="300"/>
    </location>
</feature>
<dbReference type="NCBIfam" id="TIGR03302">
    <property type="entry name" value="OM_YfiO"/>
    <property type="match status" value="1"/>
</dbReference>
<keyword evidence="1 6" id="KW-0732">Signal</keyword>
<dbReference type="Proteomes" id="UP000440694">
    <property type="component" value="Unassembled WGS sequence"/>
</dbReference>
<protein>
    <recommendedName>
        <fullName evidence="6">Outer membrane protein assembly factor BamD</fullName>
    </recommendedName>
</protein>
<dbReference type="InterPro" id="IPR039565">
    <property type="entry name" value="BamD-like"/>
</dbReference>
<dbReference type="GO" id="GO:0043165">
    <property type="term" value="P:Gram-negative-bacterium-type cell outer membrane assembly"/>
    <property type="evidence" value="ECO:0007669"/>
    <property type="project" value="UniProtKB-UniRule"/>
</dbReference>
<comment type="function">
    <text evidence="6">Part of the outer membrane protein assembly complex, which is involved in assembly and insertion of beta-barrel proteins into the outer membrane.</text>
</comment>
<evidence type="ECO:0000256" key="6">
    <source>
        <dbReference type="HAMAP-Rule" id="MF_00922"/>
    </source>
</evidence>
<evidence type="ECO:0000313" key="10">
    <source>
        <dbReference type="EMBL" id="MTD95471.1"/>
    </source>
</evidence>
<comment type="caution">
    <text evidence="10">The sequence shown here is derived from an EMBL/GenBank/DDBJ whole genome shotgun (WGS) entry which is preliminary data.</text>
</comment>
<evidence type="ECO:0000256" key="1">
    <source>
        <dbReference type="ARBA" id="ARBA00022729"/>
    </source>
</evidence>
<reference evidence="10 11" key="1">
    <citation type="submission" date="2019-11" db="EMBL/GenBank/DDBJ databases">
        <title>Identification of a novel strain.</title>
        <authorList>
            <person name="Xu Q."/>
            <person name="Wang G."/>
        </authorList>
    </citation>
    <scope>NUCLEOTIDE SEQUENCE [LARGE SCALE GENOMIC DNA]</scope>
    <source>
        <strain evidence="11">xq</strain>
    </source>
</reference>
<evidence type="ECO:0000256" key="2">
    <source>
        <dbReference type="ARBA" id="ARBA00023136"/>
    </source>
</evidence>
<organism evidence="10 11">
    <name type="scientific">Hyphomicrobium album</name>
    <dbReference type="NCBI Taxonomy" id="2665159"/>
    <lineage>
        <taxon>Bacteria</taxon>
        <taxon>Pseudomonadati</taxon>
        <taxon>Pseudomonadota</taxon>
        <taxon>Alphaproteobacteria</taxon>
        <taxon>Hyphomicrobiales</taxon>
        <taxon>Hyphomicrobiaceae</taxon>
        <taxon>Hyphomicrobium</taxon>
    </lineage>
</organism>
<dbReference type="CDD" id="cd15830">
    <property type="entry name" value="BamD"/>
    <property type="match status" value="1"/>
</dbReference>
<dbReference type="SUPFAM" id="SSF48452">
    <property type="entry name" value="TPR-like"/>
    <property type="match status" value="1"/>
</dbReference>
<keyword evidence="3 6" id="KW-0564">Palmitate</keyword>
<dbReference type="PANTHER" id="PTHR37423:SF1">
    <property type="entry name" value="OUTER MEMBRANE PROTEIN ASSEMBLY FACTOR BAMD"/>
    <property type="match status" value="1"/>
</dbReference>
<evidence type="ECO:0000259" key="9">
    <source>
        <dbReference type="Pfam" id="PF13525"/>
    </source>
</evidence>
<feature type="region of interest" description="Disordered" evidence="7">
    <location>
        <begin position="278"/>
        <end position="326"/>
    </location>
</feature>
<feature type="signal peptide" evidence="8">
    <location>
        <begin position="1"/>
        <end position="33"/>
    </location>
</feature>
<feature type="domain" description="Outer membrane lipoprotein BamD-like" evidence="9">
    <location>
        <begin position="45"/>
        <end position="238"/>
    </location>
</feature>
<accession>A0A6I3KRV6</accession>